<dbReference type="PRINTS" id="PR00237">
    <property type="entry name" value="GPCRRHODOPSN"/>
</dbReference>
<accession>A0AAE1HRB4</accession>
<dbReference type="Proteomes" id="UP001219518">
    <property type="component" value="Unassembled WGS sequence"/>
</dbReference>
<dbReference type="PRINTS" id="PR00896">
    <property type="entry name" value="VASOPRESSINR"/>
</dbReference>
<evidence type="ECO:0000313" key="13">
    <source>
        <dbReference type="Proteomes" id="UP001219518"/>
    </source>
</evidence>
<dbReference type="PROSITE" id="PS00237">
    <property type="entry name" value="G_PROTEIN_RECEP_F1_1"/>
    <property type="match status" value="1"/>
</dbReference>
<keyword evidence="8 10" id="KW-0325">Glycoprotein</keyword>
<dbReference type="Pfam" id="PF00001">
    <property type="entry name" value="7tm_1"/>
    <property type="match status" value="2"/>
</dbReference>
<feature type="domain" description="G-protein coupled receptors family 1 profile" evidence="11">
    <location>
        <begin position="21"/>
        <end position="274"/>
    </location>
</feature>
<reference evidence="12" key="1">
    <citation type="submission" date="2021-07" db="EMBL/GenBank/DDBJ databases">
        <authorList>
            <person name="Catto M.A."/>
            <person name="Jacobson A."/>
            <person name="Kennedy G."/>
            <person name="Labadie P."/>
            <person name="Hunt B.G."/>
            <person name="Srinivasan R."/>
        </authorList>
    </citation>
    <scope>NUCLEOTIDE SEQUENCE</scope>
    <source>
        <strain evidence="12">PL_HMW_Pooled</strain>
        <tissue evidence="12">Head</tissue>
    </source>
</reference>
<comment type="similarity">
    <text evidence="10">Belongs to the G-protein coupled receptor 1 family. Vasopressin/oxytocin receptor subfamily.</text>
</comment>
<keyword evidence="13" id="KW-1185">Reference proteome</keyword>
<dbReference type="InterPro" id="IPR000276">
    <property type="entry name" value="GPCR_Rhodpsn"/>
</dbReference>
<dbReference type="GO" id="GO:0008188">
    <property type="term" value="F:neuropeptide receptor activity"/>
    <property type="evidence" value="ECO:0007669"/>
    <property type="project" value="TreeGrafter"/>
</dbReference>
<keyword evidence="2" id="KW-1003">Cell membrane</keyword>
<evidence type="ECO:0000256" key="4">
    <source>
        <dbReference type="ARBA" id="ARBA00022989"/>
    </source>
</evidence>
<proteinExistence type="inferred from homology"/>
<dbReference type="InterPro" id="IPR052665">
    <property type="entry name" value="Neuropeptide-GPCR"/>
</dbReference>
<keyword evidence="9 10" id="KW-0807">Transducer</keyword>
<evidence type="ECO:0000256" key="9">
    <source>
        <dbReference type="ARBA" id="ARBA00023224"/>
    </source>
</evidence>
<organism evidence="12 13">
    <name type="scientific">Frankliniella fusca</name>
    <dbReference type="NCBI Taxonomy" id="407009"/>
    <lineage>
        <taxon>Eukaryota</taxon>
        <taxon>Metazoa</taxon>
        <taxon>Ecdysozoa</taxon>
        <taxon>Arthropoda</taxon>
        <taxon>Hexapoda</taxon>
        <taxon>Insecta</taxon>
        <taxon>Pterygota</taxon>
        <taxon>Neoptera</taxon>
        <taxon>Paraneoptera</taxon>
        <taxon>Thysanoptera</taxon>
        <taxon>Terebrantia</taxon>
        <taxon>Thripoidea</taxon>
        <taxon>Thripidae</taxon>
        <taxon>Frankliniella</taxon>
    </lineage>
</organism>
<dbReference type="Gene3D" id="1.20.1070.10">
    <property type="entry name" value="Rhodopsin 7-helix transmembrane proteins"/>
    <property type="match status" value="2"/>
</dbReference>
<keyword evidence="3 10" id="KW-0812">Transmembrane</keyword>
<evidence type="ECO:0000256" key="3">
    <source>
        <dbReference type="ARBA" id="ARBA00022692"/>
    </source>
</evidence>
<feature type="transmembrane region" description="Helical" evidence="10">
    <location>
        <begin position="257"/>
        <end position="277"/>
    </location>
</feature>
<dbReference type="InterPro" id="IPR001817">
    <property type="entry name" value="Vasoprsn_rcpt"/>
</dbReference>
<protein>
    <submittedName>
        <fullName evidence="12">Cardioacceleratory peptide receptor</fullName>
    </submittedName>
</protein>
<keyword evidence="6 10" id="KW-0472">Membrane</keyword>
<evidence type="ECO:0000256" key="10">
    <source>
        <dbReference type="RuleBase" id="RU046427"/>
    </source>
</evidence>
<gene>
    <name evidence="12" type="ORF">KUF71_014313</name>
</gene>
<keyword evidence="5 10" id="KW-0297">G-protein coupled receptor</keyword>
<dbReference type="PANTHER" id="PTHR24224:SF6">
    <property type="entry name" value="CARDIOACCELERATORY PEPTIDE RECEPTOR-RELATED"/>
    <property type="match status" value="1"/>
</dbReference>
<dbReference type="InterPro" id="IPR017452">
    <property type="entry name" value="GPCR_Rhodpsn_7TM"/>
</dbReference>
<feature type="transmembrane region" description="Helical" evidence="10">
    <location>
        <begin position="12"/>
        <end position="31"/>
    </location>
</feature>
<feature type="transmembrane region" description="Helical" evidence="10">
    <location>
        <begin position="43"/>
        <end position="64"/>
    </location>
</feature>
<dbReference type="GO" id="GO:0005886">
    <property type="term" value="C:plasma membrane"/>
    <property type="evidence" value="ECO:0007669"/>
    <property type="project" value="UniProtKB-SubCell"/>
</dbReference>
<name>A0AAE1HRB4_9NEOP</name>
<comment type="caution">
    <text evidence="12">The sequence shown here is derived from an EMBL/GenBank/DDBJ whole genome shotgun (WGS) entry which is preliminary data.</text>
</comment>
<feature type="transmembrane region" description="Helical" evidence="10">
    <location>
        <begin position="142"/>
        <end position="162"/>
    </location>
</feature>
<evidence type="ECO:0000256" key="1">
    <source>
        <dbReference type="ARBA" id="ARBA00004651"/>
    </source>
</evidence>
<evidence type="ECO:0000256" key="6">
    <source>
        <dbReference type="ARBA" id="ARBA00023136"/>
    </source>
</evidence>
<evidence type="ECO:0000256" key="7">
    <source>
        <dbReference type="ARBA" id="ARBA00023170"/>
    </source>
</evidence>
<evidence type="ECO:0000256" key="2">
    <source>
        <dbReference type="ARBA" id="ARBA00022475"/>
    </source>
</evidence>
<feature type="transmembrane region" description="Helical" evidence="10">
    <location>
        <begin position="219"/>
        <end position="237"/>
    </location>
</feature>
<comment type="caution">
    <text evidence="10">Lacks conserved residue(s) required for the propagation of feature annotation.</text>
</comment>
<evidence type="ECO:0000259" key="11">
    <source>
        <dbReference type="PROSITE" id="PS50262"/>
    </source>
</evidence>
<evidence type="ECO:0000256" key="8">
    <source>
        <dbReference type="ARBA" id="ARBA00023180"/>
    </source>
</evidence>
<keyword evidence="4 10" id="KW-1133">Transmembrane helix</keyword>
<evidence type="ECO:0000313" key="12">
    <source>
        <dbReference type="EMBL" id="KAK3926064.1"/>
    </source>
</evidence>
<evidence type="ECO:0000256" key="5">
    <source>
        <dbReference type="ARBA" id="ARBA00023040"/>
    </source>
</evidence>
<dbReference type="PROSITE" id="PS50262">
    <property type="entry name" value="G_PROTEIN_RECEP_F1_2"/>
    <property type="match status" value="1"/>
</dbReference>
<sequence length="361" mass="40537">MAPKTEQFTLLWVLFTFIVVGNSAVLVALLVGKNRKSRMKFFIMHLALADLSVGLISVGTDIVWRITVEWNAGNAACKLIKFLQCVVTYSSTYVLVALSIDRYDAITHPMNFSGSCRLQCWIHFDKQWQWQVYMTLVSVKLFLAPALIISACYLVIVITIWSKSRLLVPPRRFQIKIMENKEHGSQRVADGDASDAEADSRRASSRGIIPRAKIKTVKMTFGIVFVFILCWSPYILFDLLQVFGYVPETQTNIALASFVQSLAPLNSAANPLIYCVFSTHICRSLRRVPPLAWLLCCCGPPPGRRQEPSSRGRCFRYLYSATDSSSVTDTLTNPVSTLSSLKHRQQNNIQNLNIVVVNSSV</sequence>
<dbReference type="SUPFAM" id="SSF81321">
    <property type="entry name" value="Family A G protein-coupled receptor-like"/>
    <property type="match status" value="1"/>
</dbReference>
<comment type="subcellular location">
    <subcellularLocation>
        <location evidence="1 10">Cell membrane</location>
        <topology evidence="1 10">Multi-pass membrane protein</topology>
    </subcellularLocation>
</comment>
<reference evidence="12" key="2">
    <citation type="journal article" date="2023" name="BMC Genomics">
        <title>Pest status, molecular evolution, and epigenetic factors derived from the genome assembly of Frankliniella fusca, a thysanopteran phytovirus vector.</title>
        <authorList>
            <person name="Catto M.A."/>
            <person name="Labadie P.E."/>
            <person name="Jacobson A.L."/>
            <person name="Kennedy G.G."/>
            <person name="Srinivasan R."/>
            <person name="Hunt B.G."/>
        </authorList>
    </citation>
    <scope>NUCLEOTIDE SEQUENCE</scope>
    <source>
        <strain evidence="12">PL_HMW_Pooled</strain>
    </source>
</reference>
<dbReference type="GO" id="GO:0005000">
    <property type="term" value="F:vasopressin receptor activity"/>
    <property type="evidence" value="ECO:0007669"/>
    <property type="project" value="InterPro"/>
</dbReference>
<dbReference type="EMBL" id="JAHWGI010001243">
    <property type="protein sequence ID" value="KAK3926064.1"/>
    <property type="molecule type" value="Genomic_DNA"/>
</dbReference>
<dbReference type="AlphaFoldDB" id="A0AAE1HRB4"/>
<keyword evidence="7 10" id="KW-0675">Receptor</keyword>
<dbReference type="PANTHER" id="PTHR24224">
    <property type="entry name" value="CARDIOACCELERATORY PEPTIDE RECEPTOR-RELATED"/>
    <property type="match status" value="1"/>
</dbReference>